<dbReference type="PRINTS" id="PR00081">
    <property type="entry name" value="GDHRDH"/>
</dbReference>
<dbReference type="GO" id="GO:0016616">
    <property type="term" value="F:oxidoreductase activity, acting on the CH-OH group of donors, NAD or NADP as acceptor"/>
    <property type="evidence" value="ECO:0007669"/>
    <property type="project" value="TreeGrafter"/>
</dbReference>
<dbReference type="InterPro" id="IPR002347">
    <property type="entry name" value="SDR_fam"/>
</dbReference>
<dbReference type="PANTHER" id="PTHR42760">
    <property type="entry name" value="SHORT-CHAIN DEHYDROGENASES/REDUCTASES FAMILY MEMBER"/>
    <property type="match status" value="1"/>
</dbReference>
<reference evidence="3 4" key="1">
    <citation type="journal article" date="2019" name="Emerg. Microbes Infect.">
        <title>Comprehensive subspecies identification of 175 nontuberculous mycobacteria species based on 7547 genomic profiles.</title>
        <authorList>
            <person name="Matsumoto Y."/>
            <person name="Kinjo T."/>
            <person name="Motooka D."/>
            <person name="Nabeya D."/>
            <person name="Jung N."/>
            <person name="Uechi K."/>
            <person name="Horii T."/>
            <person name="Iida T."/>
            <person name="Fujita J."/>
            <person name="Nakamura S."/>
        </authorList>
    </citation>
    <scope>NUCLEOTIDE SEQUENCE [LARGE SCALE GENOMIC DNA]</scope>
    <source>
        <strain evidence="3 4">JCM 14738</strain>
    </source>
</reference>
<protein>
    <submittedName>
        <fullName evidence="3">Beta-ketoacyl-ACP reductase</fullName>
    </submittedName>
</protein>
<dbReference type="PROSITE" id="PS00061">
    <property type="entry name" value="ADH_SHORT"/>
    <property type="match status" value="1"/>
</dbReference>
<organism evidence="3 4">
    <name type="scientific">Mycobacterium conspicuum</name>
    <dbReference type="NCBI Taxonomy" id="44010"/>
    <lineage>
        <taxon>Bacteria</taxon>
        <taxon>Bacillati</taxon>
        <taxon>Actinomycetota</taxon>
        <taxon>Actinomycetes</taxon>
        <taxon>Mycobacteriales</taxon>
        <taxon>Mycobacteriaceae</taxon>
        <taxon>Mycobacterium</taxon>
    </lineage>
</organism>
<dbReference type="InterPro" id="IPR036291">
    <property type="entry name" value="NAD(P)-bd_dom_sf"/>
</dbReference>
<evidence type="ECO:0000256" key="2">
    <source>
        <dbReference type="ARBA" id="ARBA00023002"/>
    </source>
</evidence>
<dbReference type="Gene3D" id="3.40.50.720">
    <property type="entry name" value="NAD(P)-binding Rossmann-like Domain"/>
    <property type="match status" value="1"/>
</dbReference>
<proteinExistence type="inferred from homology"/>
<dbReference type="EMBL" id="AP022613">
    <property type="protein sequence ID" value="BBZ40266.1"/>
    <property type="molecule type" value="Genomic_DNA"/>
</dbReference>
<gene>
    <name evidence="3" type="ORF">MCNS_33290</name>
</gene>
<dbReference type="AlphaFoldDB" id="A0A7I7YEU7"/>
<evidence type="ECO:0000313" key="4">
    <source>
        <dbReference type="Proteomes" id="UP000467385"/>
    </source>
</evidence>
<dbReference type="SUPFAM" id="SSF51735">
    <property type="entry name" value="NAD(P)-binding Rossmann-fold domains"/>
    <property type="match status" value="1"/>
</dbReference>
<evidence type="ECO:0000313" key="3">
    <source>
        <dbReference type="EMBL" id="BBZ40266.1"/>
    </source>
</evidence>
<dbReference type="Pfam" id="PF13561">
    <property type="entry name" value="adh_short_C2"/>
    <property type="match status" value="1"/>
</dbReference>
<name>A0A7I7YEU7_9MYCO</name>
<dbReference type="PANTHER" id="PTHR42760:SF133">
    <property type="entry name" value="3-OXOACYL-[ACYL-CARRIER-PROTEIN] REDUCTASE"/>
    <property type="match status" value="1"/>
</dbReference>
<dbReference type="FunFam" id="3.40.50.720:FF:000084">
    <property type="entry name" value="Short-chain dehydrogenase reductase"/>
    <property type="match status" value="1"/>
</dbReference>
<keyword evidence="4" id="KW-1185">Reference proteome</keyword>
<dbReference type="InterPro" id="IPR020904">
    <property type="entry name" value="Sc_DH/Rdtase_CS"/>
</dbReference>
<keyword evidence="2" id="KW-0560">Oxidoreductase</keyword>
<dbReference type="CDD" id="cd05233">
    <property type="entry name" value="SDR_c"/>
    <property type="match status" value="1"/>
</dbReference>
<sequence length="283" mass="29340">MVIDLGLSGKRAVVSGAGYIPQRAGHGRFTSLALAEAGASVACIDIDEERAERIVAEIAGRGGTAVPIVADMTDPVQVGRAIDDAVAALGGVDVCVDIIGGATWGKVEDFTPEVWDATIHYNLNQVFYLFQAAARYMIAQRTGGSLVALTSVDGIAAARHHAAYGAAKAGVISLVKSFADELGRYGIRANAVAPGNVGSGNEDQPPNEYAVNGINPLAAPRAHDIANAALFLSSELAARITGQTLVVDGGATIRQLWDLPESMIPADQDEALRNLMRPGPSNG</sequence>
<evidence type="ECO:0000256" key="1">
    <source>
        <dbReference type="ARBA" id="ARBA00006484"/>
    </source>
</evidence>
<dbReference type="Proteomes" id="UP000467385">
    <property type="component" value="Chromosome"/>
</dbReference>
<accession>A0A7I7YEU7</accession>
<comment type="similarity">
    <text evidence="1">Belongs to the short-chain dehydrogenases/reductases (SDR) family.</text>
</comment>